<dbReference type="KEGG" id="ncy:NOCYR_0343"/>
<accession>H6R9V5</accession>
<organism evidence="1 2">
    <name type="scientific">Nocardia cyriacigeorgica (strain GUH-2)</name>
    <dbReference type="NCBI Taxonomy" id="1127134"/>
    <lineage>
        <taxon>Bacteria</taxon>
        <taxon>Bacillati</taxon>
        <taxon>Actinomycetota</taxon>
        <taxon>Actinomycetes</taxon>
        <taxon>Mycobacteriales</taxon>
        <taxon>Nocardiaceae</taxon>
        <taxon>Nocardia</taxon>
    </lineage>
</organism>
<dbReference type="EMBL" id="FO082843">
    <property type="protein sequence ID" value="CCF61163.1"/>
    <property type="molecule type" value="Genomic_DNA"/>
</dbReference>
<dbReference type="OrthoDB" id="4567553at2"/>
<protein>
    <submittedName>
        <fullName evidence="1">Uncharacterized protein</fullName>
    </submittedName>
</protein>
<proteinExistence type="predicted"/>
<keyword evidence="2" id="KW-1185">Reference proteome</keyword>
<dbReference type="RefSeq" id="WP_014348640.1">
    <property type="nucleotide sequence ID" value="NC_016887.1"/>
</dbReference>
<reference evidence="1 2" key="1">
    <citation type="journal article" date="2012" name="J. Bacteriol.">
        <title>Genome sequence of the human- and animal-pathogenic strain Nocardia cyriacigeorgica GUH-2.</title>
        <authorList>
            <person name="Zoropogui A."/>
            <person name="Pujic P."/>
            <person name="Normand P."/>
            <person name="Barbe V."/>
            <person name="Beaman B."/>
            <person name="Beaman L."/>
            <person name="Boiron P."/>
            <person name="Colinon C."/>
            <person name="Deredjian A."/>
            <person name="Graindorge A."/>
            <person name="Mangenot S."/>
            <person name="Nazaret S."/>
            <person name="Neto M."/>
            <person name="Petit S."/>
            <person name="Roche D."/>
            <person name="Vallenet D."/>
            <person name="Rodriguez-Nava V."/>
            <person name="Richard Y."/>
            <person name="Cournoyer B."/>
            <person name="Blaha D."/>
        </authorList>
    </citation>
    <scope>NUCLEOTIDE SEQUENCE [LARGE SCALE GENOMIC DNA]</scope>
    <source>
        <strain evidence="1 2">GUH-2</strain>
    </source>
</reference>
<name>H6R9V5_NOCCG</name>
<gene>
    <name evidence="1" type="ordered locus">NOCYR_0343</name>
</gene>
<evidence type="ECO:0000313" key="2">
    <source>
        <dbReference type="Proteomes" id="UP000008190"/>
    </source>
</evidence>
<dbReference type="AlphaFoldDB" id="H6R9V5"/>
<sequence>MSALTYTPPSPTEIEDALGGYFMPSRCPACPASGYGPLCDHYEDPAELHWPGGSASVRCRYLCTECGCAWTDRWPLVWLFGLDEIP</sequence>
<dbReference type="Proteomes" id="UP000008190">
    <property type="component" value="Chromosome"/>
</dbReference>
<evidence type="ECO:0000313" key="1">
    <source>
        <dbReference type="EMBL" id="CCF61163.1"/>
    </source>
</evidence>
<dbReference type="STRING" id="1127134.NOCYR_0343"/>
<dbReference type="HOGENOM" id="CLU_2494773_0_0_11"/>